<keyword evidence="1" id="KW-0472">Membrane</keyword>
<dbReference type="NCBIfam" id="TIGR04183">
    <property type="entry name" value="Por_Secre_tail"/>
    <property type="match status" value="1"/>
</dbReference>
<accession>A1ZQM7</accession>
<dbReference type="InterPro" id="IPR026444">
    <property type="entry name" value="Secre_tail"/>
</dbReference>
<evidence type="ECO:0000313" key="4">
    <source>
        <dbReference type="Proteomes" id="UP000004095"/>
    </source>
</evidence>
<dbReference type="OrthoDB" id="9791748at2"/>
<dbReference type="Proteomes" id="UP000004095">
    <property type="component" value="Unassembled WGS sequence"/>
</dbReference>
<organism evidence="3 4">
    <name type="scientific">Microscilla marina ATCC 23134</name>
    <dbReference type="NCBI Taxonomy" id="313606"/>
    <lineage>
        <taxon>Bacteria</taxon>
        <taxon>Pseudomonadati</taxon>
        <taxon>Bacteroidota</taxon>
        <taxon>Cytophagia</taxon>
        <taxon>Cytophagales</taxon>
        <taxon>Microscillaceae</taxon>
        <taxon>Microscilla</taxon>
    </lineage>
</organism>
<dbReference type="Pfam" id="PF18962">
    <property type="entry name" value="Por_Secre_tail"/>
    <property type="match status" value="1"/>
</dbReference>
<feature type="transmembrane region" description="Helical" evidence="1">
    <location>
        <begin position="238"/>
        <end position="258"/>
    </location>
</feature>
<feature type="transmembrane region" description="Helical" evidence="1">
    <location>
        <begin position="201"/>
        <end position="226"/>
    </location>
</feature>
<protein>
    <recommendedName>
        <fullName evidence="2">Secretion system C-terminal sorting domain-containing protein</fullName>
    </recommendedName>
</protein>
<evidence type="ECO:0000256" key="1">
    <source>
        <dbReference type="SAM" id="Phobius"/>
    </source>
</evidence>
<dbReference type="AlphaFoldDB" id="A1ZQM7"/>
<dbReference type="EMBL" id="AAWS01000024">
    <property type="protein sequence ID" value="EAY27399.1"/>
    <property type="molecule type" value="Genomic_DNA"/>
</dbReference>
<keyword evidence="4" id="KW-1185">Reference proteome</keyword>
<gene>
    <name evidence="3" type="ORF">M23134_08351</name>
</gene>
<evidence type="ECO:0000259" key="2">
    <source>
        <dbReference type="Pfam" id="PF18962"/>
    </source>
</evidence>
<dbReference type="RefSeq" id="WP_002699803.1">
    <property type="nucleotide sequence ID" value="NZ_AAWS01000024.1"/>
</dbReference>
<sequence length="364" mass="38583">MIKQQTRNVWLLAFLLVLWGLTPVLAQQEIDKEPLLALATVSPKSGIDKLYKAKKDTNKVTHFVGCVGNFHLGFNGGSIGCSFPSVPSGADPETPVPVARIEWTPGIQGGDKPYEAIAIGNNGQPISRGTFEEAPEVSYEKVSNDGERDGYKDIPVAEILGDLPKAVQPQSSGEKYDCDVYGNSSGSKMNVNCKRCNPSGAALVLAAVGTGAVVVGIATVVAGPVAPTALAVATQLTTAGAFFALGTASFTTSILATLSDCNLLRKTNYYQGISQPAVAGLKMYPNPVKETSTLHIHLPQEESLTVEVFDINGHFQKAVFVGKQFRAGENRIPMQLGELATGKYLVKITSATGSIQLTQAFIKL</sequence>
<proteinExistence type="predicted"/>
<keyword evidence="1" id="KW-1133">Transmembrane helix</keyword>
<feature type="domain" description="Secretion system C-terminal sorting" evidence="2">
    <location>
        <begin position="283"/>
        <end position="355"/>
    </location>
</feature>
<reference evidence="3 4" key="1">
    <citation type="submission" date="2007-01" db="EMBL/GenBank/DDBJ databases">
        <authorList>
            <person name="Haygood M."/>
            <person name="Podell S."/>
            <person name="Anderson C."/>
            <person name="Hopkinson B."/>
            <person name="Roe K."/>
            <person name="Barbeau K."/>
            <person name="Gaasterland T."/>
            <person name="Ferriera S."/>
            <person name="Johnson J."/>
            <person name="Kravitz S."/>
            <person name="Beeson K."/>
            <person name="Sutton G."/>
            <person name="Rogers Y.-H."/>
            <person name="Friedman R."/>
            <person name="Frazier M."/>
            <person name="Venter J.C."/>
        </authorList>
    </citation>
    <scope>NUCLEOTIDE SEQUENCE [LARGE SCALE GENOMIC DNA]</scope>
    <source>
        <strain evidence="3 4">ATCC 23134</strain>
    </source>
</reference>
<evidence type="ECO:0000313" key="3">
    <source>
        <dbReference type="EMBL" id="EAY27399.1"/>
    </source>
</evidence>
<comment type="caution">
    <text evidence="3">The sequence shown here is derived from an EMBL/GenBank/DDBJ whole genome shotgun (WGS) entry which is preliminary data.</text>
</comment>
<name>A1ZQM7_MICM2</name>
<keyword evidence="1" id="KW-0812">Transmembrane</keyword>